<dbReference type="InterPro" id="IPR002575">
    <property type="entry name" value="Aminoglycoside_PTrfase"/>
</dbReference>
<comment type="caution">
    <text evidence="2">The sequence shown here is derived from an EMBL/GenBank/DDBJ whole genome shotgun (WGS) entry which is preliminary data.</text>
</comment>
<reference evidence="2 3" key="1">
    <citation type="submission" date="2021-03" db="EMBL/GenBank/DDBJ databases">
        <title>Genomic Encyclopedia of Type Strains, Phase IV (KMG-IV): sequencing the most valuable type-strain genomes for metagenomic binning, comparative biology and taxonomic classification.</title>
        <authorList>
            <person name="Goeker M."/>
        </authorList>
    </citation>
    <scope>NUCLEOTIDE SEQUENCE [LARGE SCALE GENOMIC DNA]</scope>
    <source>
        <strain evidence="2 3">DSM 101953</strain>
    </source>
</reference>
<dbReference type="PANTHER" id="PTHR21310:SF15">
    <property type="entry name" value="AMINOGLYCOSIDE PHOSPHOTRANSFERASE DOMAIN-CONTAINING PROTEIN"/>
    <property type="match status" value="1"/>
</dbReference>
<proteinExistence type="predicted"/>
<keyword evidence="2" id="KW-0808">Transferase</keyword>
<dbReference type="GO" id="GO:0016740">
    <property type="term" value="F:transferase activity"/>
    <property type="evidence" value="ECO:0007669"/>
    <property type="project" value="UniProtKB-KW"/>
</dbReference>
<dbReference type="Proteomes" id="UP000773462">
    <property type="component" value="Unassembled WGS sequence"/>
</dbReference>
<dbReference type="InterPro" id="IPR051678">
    <property type="entry name" value="AGP_Transferase"/>
</dbReference>
<accession>A0ABS4NQL1</accession>
<evidence type="ECO:0000313" key="3">
    <source>
        <dbReference type="Proteomes" id="UP000773462"/>
    </source>
</evidence>
<feature type="domain" description="Aminoglycoside phosphotransferase" evidence="1">
    <location>
        <begin position="87"/>
        <end position="252"/>
    </location>
</feature>
<dbReference type="Pfam" id="PF01636">
    <property type="entry name" value="APH"/>
    <property type="match status" value="1"/>
</dbReference>
<gene>
    <name evidence="2" type="ORF">J2Z70_002507</name>
</gene>
<keyword evidence="3" id="KW-1185">Reference proteome</keyword>
<evidence type="ECO:0000259" key="1">
    <source>
        <dbReference type="Pfam" id="PF01636"/>
    </source>
</evidence>
<name>A0ABS4NQL1_9BACL</name>
<evidence type="ECO:0000313" key="2">
    <source>
        <dbReference type="EMBL" id="MBP2112353.1"/>
    </source>
</evidence>
<dbReference type="PANTHER" id="PTHR21310">
    <property type="entry name" value="AMINOGLYCOSIDE PHOSPHOTRANSFERASE-RELATED-RELATED"/>
    <property type="match status" value="1"/>
</dbReference>
<organism evidence="2 3">
    <name type="scientific">Paenibacillus silagei</name>
    <dbReference type="NCBI Taxonomy" id="1670801"/>
    <lineage>
        <taxon>Bacteria</taxon>
        <taxon>Bacillati</taxon>
        <taxon>Bacillota</taxon>
        <taxon>Bacilli</taxon>
        <taxon>Bacillales</taxon>
        <taxon>Paenibacillaceae</taxon>
        <taxon>Paenibacillus</taxon>
    </lineage>
</organism>
<dbReference type="EMBL" id="JAGGLV010000007">
    <property type="protein sequence ID" value="MBP2112353.1"/>
    <property type="molecule type" value="Genomic_DNA"/>
</dbReference>
<protein>
    <submittedName>
        <fullName evidence="2">tRNA A-37 threonylcarbamoyl transferase component Bud32</fullName>
    </submittedName>
</protein>
<dbReference type="InterPro" id="IPR011009">
    <property type="entry name" value="Kinase-like_dom_sf"/>
</dbReference>
<dbReference type="SUPFAM" id="SSF56112">
    <property type="entry name" value="Protein kinase-like (PK-like)"/>
    <property type="match status" value="1"/>
</dbReference>
<sequence length="325" mass="37963">MKFHCHLEAAALQEYVEKVFGMRYTVVKVSKMEGGAQKVVYKLDCSNGFSCILYVWDLTMNYFQEEIVNHNIHAESYGSELFESNNRFLREHAIRTPILYDLNRDRDRYDFDYALVEYVAGQEAGGYFKYPDRKVQDKVFQQVGEMTHAMHRIQSRTYGKPNKTTPNSTQCHLHQLYNGIKQLSYAAEHVEAIRKNQGKLLDKLYSLESKIVPRNSYGFIHGELGPNHVIVTDQLEPCLIDIEGAEFYDIEHEHSFLEMRFGEHYRRYLNLAPLDENRKLFYKFHHHLSLISGGLKLLHRGFPDQQLARGIADHHTHCALQFIEA</sequence>
<dbReference type="Gene3D" id="3.90.1200.10">
    <property type="match status" value="1"/>
</dbReference>